<proteinExistence type="inferred from homology"/>
<evidence type="ECO:0000256" key="2">
    <source>
        <dbReference type="ARBA" id="ARBA00007783"/>
    </source>
</evidence>
<dbReference type="GO" id="GO:0005886">
    <property type="term" value="C:plasma membrane"/>
    <property type="evidence" value="ECO:0007669"/>
    <property type="project" value="UniProtKB-SubCell"/>
</dbReference>
<name>A0A9W6G197_9BACT</name>
<reference evidence="10" key="1">
    <citation type="submission" date="2022-12" db="EMBL/GenBank/DDBJ databases">
        <title>Reference genome sequencing for broad-spectrum identification of bacterial and archaeal isolates by mass spectrometry.</title>
        <authorList>
            <person name="Sekiguchi Y."/>
            <person name="Tourlousse D.M."/>
        </authorList>
    </citation>
    <scope>NUCLEOTIDE SEQUENCE</scope>
    <source>
        <strain evidence="10">H2</strain>
    </source>
</reference>
<comment type="similarity">
    <text evidence="2">Belongs to the ABC-2 integral membrane protein family.</text>
</comment>
<accession>A0A9W6G197</accession>
<evidence type="ECO:0000256" key="3">
    <source>
        <dbReference type="ARBA" id="ARBA00022448"/>
    </source>
</evidence>
<keyword evidence="5 8" id="KW-0812">Transmembrane</keyword>
<dbReference type="GO" id="GO:0140359">
    <property type="term" value="F:ABC-type transporter activity"/>
    <property type="evidence" value="ECO:0007669"/>
    <property type="project" value="InterPro"/>
</dbReference>
<gene>
    <name evidence="10" type="primary">ybhS</name>
    <name evidence="10" type="ORF">GHYDROH2_21770</name>
</gene>
<evidence type="ECO:0000259" key="9">
    <source>
        <dbReference type="PROSITE" id="PS51012"/>
    </source>
</evidence>
<evidence type="ECO:0000313" key="11">
    <source>
        <dbReference type="Proteomes" id="UP001144352"/>
    </source>
</evidence>
<organism evidence="10 11">
    <name type="scientific">Geobacter hydrogenophilus</name>
    <dbReference type="NCBI Taxonomy" id="40983"/>
    <lineage>
        <taxon>Bacteria</taxon>
        <taxon>Pseudomonadati</taxon>
        <taxon>Thermodesulfobacteriota</taxon>
        <taxon>Desulfuromonadia</taxon>
        <taxon>Geobacterales</taxon>
        <taxon>Geobacteraceae</taxon>
        <taxon>Geobacter</taxon>
    </lineage>
</organism>
<dbReference type="RefSeq" id="WP_214185053.1">
    <property type="nucleotide sequence ID" value="NZ_BSDS01000001.1"/>
</dbReference>
<comment type="subcellular location">
    <subcellularLocation>
        <location evidence="1">Cell membrane</location>
        <topology evidence="1">Multi-pass membrane protein</topology>
    </subcellularLocation>
</comment>
<protein>
    <submittedName>
        <fullName evidence="10">Membrane protein</fullName>
    </submittedName>
</protein>
<evidence type="ECO:0000256" key="6">
    <source>
        <dbReference type="ARBA" id="ARBA00022989"/>
    </source>
</evidence>
<evidence type="ECO:0000256" key="4">
    <source>
        <dbReference type="ARBA" id="ARBA00022475"/>
    </source>
</evidence>
<feature type="transmembrane region" description="Helical" evidence="8">
    <location>
        <begin position="347"/>
        <end position="369"/>
    </location>
</feature>
<dbReference type="PANTHER" id="PTHR30294">
    <property type="entry name" value="MEMBRANE COMPONENT OF ABC TRANSPORTER YHHJ-RELATED"/>
    <property type="match status" value="1"/>
</dbReference>
<dbReference type="Pfam" id="PF12698">
    <property type="entry name" value="ABC2_membrane_3"/>
    <property type="match status" value="1"/>
</dbReference>
<evidence type="ECO:0000313" key="10">
    <source>
        <dbReference type="EMBL" id="GLI38676.1"/>
    </source>
</evidence>
<feature type="transmembrane region" description="Helical" evidence="8">
    <location>
        <begin position="259"/>
        <end position="283"/>
    </location>
</feature>
<dbReference type="PANTHER" id="PTHR30294:SF29">
    <property type="entry name" value="MULTIDRUG ABC TRANSPORTER PERMEASE YBHS-RELATED"/>
    <property type="match status" value="1"/>
</dbReference>
<dbReference type="Gene3D" id="3.40.1710.10">
    <property type="entry name" value="abc type-2 transporter like domain"/>
    <property type="match status" value="1"/>
</dbReference>
<feature type="transmembrane region" description="Helical" evidence="8">
    <location>
        <begin position="295"/>
        <end position="314"/>
    </location>
</feature>
<feature type="domain" description="ABC transmembrane type-2" evidence="9">
    <location>
        <begin position="149"/>
        <end position="375"/>
    </location>
</feature>
<dbReference type="EMBL" id="BSDS01000001">
    <property type="protein sequence ID" value="GLI38676.1"/>
    <property type="molecule type" value="Genomic_DNA"/>
</dbReference>
<dbReference type="InterPro" id="IPR013525">
    <property type="entry name" value="ABC2_TM"/>
</dbReference>
<feature type="transmembrane region" description="Helical" evidence="8">
    <location>
        <begin position="21"/>
        <end position="42"/>
    </location>
</feature>
<keyword evidence="6 8" id="KW-1133">Transmembrane helix</keyword>
<evidence type="ECO:0000256" key="1">
    <source>
        <dbReference type="ARBA" id="ARBA00004651"/>
    </source>
</evidence>
<keyword evidence="11" id="KW-1185">Reference proteome</keyword>
<comment type="caution">
    <text evidence="10">The sequence shown here is derived from an EMBL/GenBank/DDBJ whole genome shotgun (WGS) entry which is preliminary data.</text>
</comment>
<dbReference type="InterPro" id="IPR047817">
    <property type="entry name" value="ABC2_TM_bact-type"/>
</dbReference>
<dbReference type="Proteomes" id="UP001144352">
    <property type="component" value="Unassembled WGS sequence"/>
</dbReference>
<feature type="transmembrane region" description="Helical" evidence="8">
    <location>
        <begin position="182"/>
        <end position="205"/>
    </location>
</feature>
<keyword evidence="3" id="KW-0813">Transport</keyword>
<evidence type="ECO:0000256" key="8">
    <source>
        <dbReference type="SAM" id="Phobius"/>
    </source>
</evidence>
<evidence type="ECO:0000256" key="7">
    <source>
        <dbReference type="ARBA" id="ARBA00023136"/>
    </source>
</evidence>
<evidence type="ECO:0000256" key="5">
    <source>
        <dbReference type="ARBA" id="ARBA00022692"/>
    </source>
</evidence>
<keyword evidence="7 8" id="KW-0472">Membrane</keyword>
<dbReference type="AlphaFoldDB" id="A0A9W6G197"/>
<dbReference type="InterPro" id="IPR051449">
    <property type="entry name" value="ABC-2_transporter_component"/>
</dbReference>
<feature type="transmembrane region" description="Helical" evidence="8">
    <location>
        <begin position="231"/>
        <end position="253"/>
    </location>
</feature>
<dbReference type="PROSITE" id="PS51012">
    <property type="entry name" value="ABC_TM2"/>
    <property type="match status" value="1"/>
</dbReference>
<sequence length="377" mass="41617">MKLQRVAAVARKEFIHVFRDPRSLGMGIAIPMLLLFLFGYALTLDVDRVPLMVWDQSATPESRDFISRFAGSRYFTLAGRVGTYREIEIAIDRRDVLMALVIPTDFARKLRTGAQAPVQLILDGSDSNTATIALGYAEAATSAWSRDVILEQSRRFGPVPAAGIVDVRPRVWFNTDMVSRNYIFPGLIAVIMMVIAALLTSLTVAREWETGTMEQLITTPLRGAELIAGKLIPYFAIGILDLVLSVLVGDFFFDIPLRGSLWLLFAMSLIFLTCALAFGLLISIVTKNQRLASQIAMVTTMLPAFLLSGFIFPIENMPPPIQAVTHIITARYFVTILRDIYLKGVGLGVLAPEAAFLAVFGVVVLALAVKKFRKKVE</sequence>
<keyword evidence="4" id="KW-1003">Cell membrane</keyword>